<feature type="compositionally biased region" description="Low complexity" evidence="10">
    <location>
        <begin position="443"/>
        <end position="454"/>
    </location>
</feature>
<dbReference type="GO" id="GO:0098552">
    <property type="term" value="C:side of membrane"/>
    <property type="evidence" value="ECO:0007669"/>
    <property type="project" value="UniProtKB-KW"/>
</dbReference>
<dbReference type="AlphaFoldDB" id="A0A2K1QUC4"/>
<keyword evidence="6 9" id="KW-0472">Membrane</keyword>
<name>A0A2K1QUC4_9PEZI</name>
<evidence type="ECO:0000256" key="10">
    <source>
        <dbReference type="SAM" id="MobiDB-lite"/>
    </source>
</evidence>
<dbReference type="PANTHER" id="PTHR31468:SF4">
    <property type="entry name" value="1,3-BETA-GLUCANOSYLTRANSFERASE GAS3-RELATED"/>
    <property type="match status" value="1"/>
</dbReference>
<keyword evidence="5 9" id="KW-0732">Signal</keyword>
<evidence type="ECO:0000256" key="9">
    <source>
        <dbReference type="RuleBase" id="RU361209"/>
    </source>
</evidence>
<protein>
    <recommendedName>
        <fullName evidence="9">1,3-beta-glucanosyltransferase</fullName>
        <ecNumber evidence="9">2.4.1.-</ecNumber>
    </recommendedName>
</protein>
<feature type="chain" id="PRO_5014207436" description="1,3-beta-glucanosyltransferase" evidence="9">
    <location>
        <begin position="23"/>
        <end position="479"/>
    </location>
</feature>
<gene>
    <name evidence="11" type="ORF">CAC42_5180</name>
</gene>
<evidence type="ECO:0000256" key="6">
    <source>
        <dbReference type="ARBA" id="ARBA00023136"/>
    </source>
</evidence>
<dbReference type="GO" id="GO:0005886">
    <property type="term" value="C:plasma membrane"/>
    <property type="evidence" value="ECO:0007669"/>
    <property type="project" value="UniProtKB-SubCell"/>
</dbReference>
<evidence type="ECO:0000256" key="1">
    <source>
        <dbReference type="ARBA" id="ARBA00004609"/>
    </source>
</evidence>
<dbReference type="OrthoDB" id="421038at2759"/>
<reference evidence="11 12" key="1">
    <citation type="submission" date="2017-06" db="EMBL/GenBank/DDBJ databases">
        <title>Draft genome sequence of a variant of Elsinoe murrayae.</title>
        <authorList>
            <person name="Cheng Q."/>
        </authorList>
    </citation>
    <scope>NUCLEOTIDE SEQUENCE [LARGE SCALE GENOMIC DNA]</scope>
    <source>
        <strain evidence="11 12">CQ-2017a</strain>
    </source>
</reference>
<dbReference type="GO" id="GO:0042124">
    <property type="term" value="F:1,3-beta-glucanosyltransferase activity"/>
    <property type="evidence" value="ECO:0007669"/>
    <property type="project" value="TreeGrafter"/>
</dbReference>
<evidence type="ECO:0000256" key="4">
    <source>
        <dbReference type="ARBA" id="ARBA00022679"/>
    </source>
</evidence>
<dbReference type="FunCoup" id="A0A2K1QUC4">
    <property type="interactions" value="51"/>
</dbReference>
<comment type="subcellular location">
    <subcellularLocation>
        <location evidence="1 9">Cell membrane</location>
        <topology evidence="1 9">Lipid-anchor</topology>
        <topology evidence="1 9">GPI-anchor</topology>
    </subcellularLocation>
</comment>
<evidence type="ECO:0000256" key="8">
    <source>
        <dbReference type="ARBA" id="ARBA00023288"/>
    </source>
</evidence>
<evidence type="ECO:0000256" key="5">
    <source>
        <dbReference type="ARBA" id="ARBA00022729"/>
    </source>
</evidence>
<evidence type="ECO:0000313" key="11">
    <source>
        <dbReference type="EMBL" id="PNS18641.1"/>
    </source>
</evidence>
<feature type="signal peptide" evidence="9">
    <location>
        <begin position="1"/>
        <end position="22"/>
    </location>
</feature>
<accession>A0A2K1QUC4</accession>
<keyword evidence="12" id="KW-1185">Reference proteome</keyword>
<dbReference type="Proteomes" id="UP000243797">
    <property type="component" value="Unassembled WGS sequence"/>
</dbReference>
<keyword evidence="8 9" id="KW-0449">Lipoprotein</keyword>
<dbReference type="SUPFAM" id="SSF51445">
    <property type="entry name" value="(Trans)glycosidases"/>
    <property type="match status" value="1"/>
</dbReference>
<feature type="region of interest" description="Disordered" evidence="10">
    <location>
        <begin position="425"/>
        <end position="454"/>
    </location>
</feature>
<dbReference type="GO" id="GO:0031505">
    <property type="term" value="P:fungal-type cell wall organization"/>
    <property type="evidence" value="ECO:0007669"/>
    <property type="project" value="TreeGrafter"/>
</dbReference>
<evidence type="ECO:0000313" key="12">
    <source>
        <dbReference type="Proteomes" id="UP000243797"/>
    </source>
</evidence>
<keyword evidence="4 9" id="KW-0808">Transferase</keyword>
<comment type="function">
    <text evidence="9">Splits internally a 1,3-beta-glucan molecule and transfers the newly generated reducing end (the donor) to the non-reducing end of another 1,3-beta-glucan molecule (the acceptor) forming a 1,3-beta linkage, resulting in the elongation of 1,3-beta-glucan chains in the cell wall.</text>
</comment>
<dbReference type="InParanoid" id="A0A2K1QUC4"/>
<sequence length="479" mass="50401">MVCLSNLKAAALVLASATSVLAALPPIEVRGSNFVDSSTGERFAVLGVDYQPGGQGAYGTGKGDPLSNADACLRDAVIMQRLGVNTIRCYNIDSSLNHDQCMSIFDMAGIYVVLDVNSPLSGESIDRSNPSGTYTADYLSHIFAVVEAFKNYPNLLAFFAGNEVINDLPTAKDNPPVMRAVQRDLKNYIARHAPRKIPVGYSAADVREILQDTWAYVQCNNNNDNSSADFFGLNSYSWCGGDATFDTSGYDDLVKMFASTSIPIFFSEYGCNEVMPRVFDEVQALYGPNMTTLSGGLIYEYSSEGNNYGLVTINSNGSLNLGTDFVNLLGQYNKVDVGLLESANSTSENQKAPSCSSSLITEDGFSKSFKIPDVPRGAQQLINNGIQNAPTGKLESVTATQVKQPVFNTNGAAIEGLVLKQSNGSNTPSGVSFDDPKSGTGSGSASASGSSASPSGAASAVVVGSGSLMAALFGLVAVL</sequence>
<dbReference type="FunFam" id="3.20.20.80:FF:000032">
    <property type="entry name" value="1,3-beta-glucanosyltransferase"/>
    <property type="match status" value="1"/>
</dbReference>
<dbReference type="InterPro" id="IPR017853">
    <property type="entry name" value="GH"/>
</dbReference>
<evidence type="ECO:0000256" key="7">
    <source>
        <dbReference type="ARBA" id="ARBA00023180"/>
    </source>
</evidence>
<evidence type="ECO:0000256" key="2">
    <source>
        <dbReference type="ARBA" id="ARBA00007528"/>
    </source>
</evidence>
<comment type="similarity">
    <text evidence="2 9">Belongs to the glycosyl hydrolase 72 family.</text>
</comment>
<keyword evidence="7" id="KW-0325">Glycoprotein</keyword>
<dbReference type="Pfam" id="PF03198">
    <property type="entry name" value="Glyco_hydro_72"/>
    <property type="match status" value="1"/>
</dbReference>
<dbReference type="PANTHER" id="PTHR31468">
    <property type="entry name" value="1,3-BETA-GLUCANOSYLTRANSFERASE GAS1"/>
    <property type="match status" value="1"/>
</dbReference>
<keyword evidence="3 9" id="KW-0336">GPI-anchor</keyword>
<organism evidence="11 12">
    <name type="scientific">Sphaceloma murrayae</name>
    <dbReference type="NCBI Taxonomy" id="2082308"/>
    <lineage>
        <taxon>Eukaryota</taxon>
        <taxon>Fungi</taxon>
        <taxon>Dikarya</taxon>
        <taxon>Ascomycota</taxon>
        <taxon>Pezizomycotina</taxon>
        <taxon>Dothideomycetes</taxon>
        <taxon>Dothideomycetidae</taxon>
        <taxon>Myriangiales</taxon>
        <taxon>Elsinoaceae</taxon>
        <taxon>Sphaceloma</taxon>
    </lineage>
</organism>
<dbReference type="GO" id="GO:0071970">
    <property type="term" value="P:fungal-type cell wall (1-&gt;3)-beta-D-glucan biosynthetic process"/>
    <property type="evidence" value="ECO:0007669"/>
    <property type="project" value="TreeGrafter"/>
</dbReference>
<comment type="caution">
    <text evidence="11">The sequence shown here is derived from an EMBL/GenBank/DDBJ whole genome shotgun (WGS) entry which is preliminary data.</text>
</comment>
<dbReference type="Gene3D" id="3.20.20.80">
    <property type="entry name" value="Glycosidases"/>
    <property type="match status" value="1"/>
</dbReference>
<evidence type="ECO:0000256" key="3">
    <source>
        <dbReference type="ARBA" id="ARBA00022622"/>
    </source>
</evidence>
<dbReference type="EC" id="2.4.1.-" evidence="9"/>
<dbReference type="InterPro" id="IPR004886">
    <property type="entry name" value="Glucanosyltransferase"/>
</dbReference>
<proteinExistence type="inferred from homology"/>
<dbReference type="EMBL" id="NKHZ01000039">
    <property type="protein sequence ID" value="PNS18641.1"/>
    <property type="molecule type" value="Genomic_DNA"/>
</dbReference>